<keyword evidence="4" id="KW-1185">Reference proteome</keyword>
<dbReference type="PATRIC" id="fig|1121328.3.peg.1430"/>
<dbReference type="EMBL" id="LSFY01000001">
    <property type="protein sequence ID" value="KXZ40346.1"/>
    <property type="molecule type" value="Genomic_DNA"/>
</dbReference>
<proteinExistence type="predicted"/>
<name>A0A150FRX6_CLOPD</name>
<evidence type="ECO:0000313" key="1">
    <source>
        <dbReference type="EMBL" id="KXZ40346.1"/>
    </source>
</evidence>
<dbReference type="InterPro" id="IPR005883">
    <property type="entry name" value="PilM"/>
</dbReference>
<evidence type="ECO:0000313" key="2">
    <source>
        <dbReference type="EMBL" id="SHK36944.1"/>
    </source>
</evidence>
<dbReference type="STRING" id="1121328.JWYL7_1421"/>
<dbReference type="Gene3D" id="3.30.1490.300">
    <property type="match status" value="1"/>
</dbReference>
<dbReference type="SUPFAM" id="SSF53067">
    <property type="entry name" value="Actin-like ATPase domain"/>
    <property type="match status" value="2"/>
</dbReference>
<dbReference type="Pfam" id="PF11104">
    <property type="entry name" value="PilM_2"/>
    <property type="match status" value="1"/>
</dbReference>
<protein>
    <submittedName>
        <fullName evidence="1">Type IV pilus assembly protein PilM</fullName>
    </submittedName>
</protein>
<dbReference type="PANTHER" id="PTHR32432">
    <property type="entry name" value="CELL DIVISION PROTEIN FTSA-RELATED"/>
    <property type="match status" value="1"/>
</dbReference>
<accession>A0A150FRX6</accession>
<dbReference type="EMBL" id="FRBG01000001">
    <property type="protein sequence ID" value="SHK36944.1"/>
    <property type="molecule type" value="Genomic_DNA"/>
</dbReference>
<comment type="caution">
    <text evidence="1">The sequence shown here is derived from an EMBL/GenBank/DDBJ whole genome shotgun (WGS) entry which is preliminary data.</text>
</comment>
<dbReference type="Proteomes" id="UP000323392">
    <property type="component" value="Unassembled WGS sequence"/>
</dbReference>
<evidence type="ECO:0000313" key="3">
    <source>
        <dbReference type="Proteomes" id="UP000092605"/>
    </source>
</evidence>
<sequence length="300" mass="34917">MINDFILSIDIGSKNTKLVLGKKYGKKLTIKKCINIKTPENTFEDGNILDIKLITENIKKVLQTEGIKAKYGVCTIQSTSILLKEVYLPVVSKSNLNKILKYEINQQMNISLKDYSIDYKILDKVMLDGKCKYKVLVVAVLKSIIKNYLDLLNELKLKPLALDTHFNCILKIFSDREFKDKSVAVIDMGYNFFNVVILCNNKYEFSYMIKSVVKDINLLNDQNENLQNYIEKWSEDILRVFRYYIYKKAENKIDCVFIHGGYSQVENIDHYMENTLDLPVYKENLDNMFYLNALGALIRK</sequence>
<organism evidence="1 3">
    <name type="scientific">Alkalithermobacter thermoalcaliphilus JW-YL-7 = DSM 7308</name>
    <dbReference type="NCBI Taxonomy" id="1121328"/>
    <lineage>
        <taxon>Bacteria</taxon>
        <taxon>Bacillati</taxon>
        <taxon>Bacillota</taxon>
        <taxon>Clostridia</taxon>
        <taxon>Peptostreptococcales</taxon>
        <taxon>Tepidibacteraceae</taxon>
        <taxon>Alkalithermobacter</taxon>
    </lineage>
</organism>
<dbReference type="InterPro" id="IPR050696">
    <property type="entry name" value="FtsA/MreB"/>
</dbReference>
<reference evidence="1 3" key="1">
    <citation type="submission" date="2016-02" db="EMBL/GenBank/DDBJ databases">
        <title>Draft genome sequence for Clostridium paradoxum JW-YL-7.</title>
        <authorList>
            <person name="Utturkar S.M."/>
            <person name="Lancaster A."/>
            <person name="Poole F.L."/>
            <person name="Adams M.W."/>
            <person name="Brown S.D."/>
        </authorList>
    </citation>
    <scope>NUCLEOTIDE SEQUENCE [LARGE SCALE GENOMIC DNA]</scope>
    <source>
        <strain evidence="1 3">JW-YL-7</strain>
    </source>
</reference>
<dbReference type="OrthoDB" id="5291956at2"/>
<dbReference type="AlphaFoldDB" id="A0A150FRX6"/>
<gene>
    <name evidence="1" type="ORF">JWYL7_1421</name>
    <name evidence="2" type="ORF">SAMN05661008_00100</name>
</gene>
<dbReference type="Gene3D" id="3.30.420.40">
    <property type="match status" value="2"/>
</dbReference>
<dbReference type="PANTHER" id="PTHR32432:SF3">
    <property type="entry name" value="ETHANOLAMINE UTILIZATION PROTEIN EUTJ"/>
    <property type="match status" value="1"/>
</dbReference>
<dbReference type="InterPro" id="IPR043129">
    <property type="entry name" value="ATPase_NBD"/>
</dbReference>
<reference evidence="2 4" key="2">
    <citation type="submission" date="2016-11" db="EMBL/GenBank/DDBJ databases">
        <authorList>
            <person name="Varghese N."/>
            <person name="Submissions S."/>
        </authorList>
    </citation>
    <scope>NUCLEOTIDE SEQUENCE [LARGE SCALE GENOMIC DNA]</scope>
    <source>
        <strain evidence="2 4">DSM 7308</strain>
    </source>
</reference>
<dbReference type="CDD" id="cd24049">
    <property type="entry name" value="ASKHA_NBD_PilM"/>
    <property type="match status" value="1"/>
</dbReference>
<dbReference type="Proteomes" id="UP000092605">
    <property type="component" value="Unassembled WGS sequence"/>
</dbReference>
<evidence type="ECO:0000313" key="4">
    <source>
        <dbReference type="Proteomes" id="UP000323392"/>
    </source>
</evidence>
<dbReference type="RefSeq" id="WP_066071051.1">
    <property type="nucleotide sequence ID" value="NZ_FRBG01000001.1"/>
</dbReference>